<dbReference type="SMART" id="SM00387">
    <property type="entry name" value="HATPase_c"/>
    <property type="match status" value="1"/>
</dbReference>
<dbReference type="InterPro" id="IPR003594">
    <property type="entry name" value="HATPase_dom"/>
</dbReference>
<dbReference type="GO" id="GO:0003700">
    <property type="term" value="F:DNA-binding transcription factor activity"/>
    <property type="evidence" value="ECO:0007669"/>
    <property type="project" value="InterPro"/>
</dbReference>
<dbReference type="PROSITE" id="PS50109">
    <property type="entry name" value="HIS_KIN"/>
    <property type="match status" value="1"/>
</dbReference>
<feature type="transmembrane region" description="Helical" evidence="13">
    <location>
        <begin position="70"/>
        <end position="88"/>
    </location>
</feature>
<dbReference type="Pfam" id="PF12833">
    <property type="entry name" value="HTH_18"/>
    <property type="match status" value="1"/>
</dbReference>
<dbReference type="SUPFAM" id="SSF47384">
    <property type="entry name" value="Homodimeric domain of signal transducing histidine kinase"/>
    <property type="match status" value="1"/>
</dbReference>
<evidence type="ECO:0000259" key="16">
    <source>
        <dbReference type="PROSITE" id="PS50110"/>
    </source>
</evidence>
<dbReference type="PROSITE" id="PS00041">
    <property type="entry name" value="HTH_ARAC_FAMILY_1"/>
    <property type="match status" value="1"/>
</dbReference>
<keyword evidence="10" id="KW-0238">DNA-binding</keyword>
<evidence type="ECO:0000256" key="11">
    <source>
        <dbReference type="ARBA" id="ARBA00023163"/>
    </source>
</evidence>
<keyword evidence="13" id="KW-0812">Transmembrane</keyword>
<dbReference type="PRINTS" id="PR00344">
    <property type="entry name" value="BCTRLSENSOR"/>
</dbReference>
<reference evidence="18 19" key="2">
    <citation type="submission" date="2019-07" db="EMBL/GenBank/DDBJ databases">
        <title>Algibacter marinivivus sp. nov., isolated from the surface of a marine red alga.</title>
        <authorList>
            <person name="Zhong X."/>
            <person name="Xu W."/>
            <person name="Zhang Y."/>
            <person name="Zhang Q."/>
            <person name="Du Z."/>
        </authorList>
    </citation>
    <scope>NUCLEOTIDE SEQUENCE [LARGE SCALE GENOMIC DNA]</scope>
    <source>
        <strain evidence="18 19">RU-4-M-4</strain>
    </source>
</reference>
<keyword evidence="3 12" id="KW-0597">Phosphoprotein</keyword>
<keyword evidence="6" id="KW-0418">Kinase</keyword>
<evidence type="ECO:0000256" key="3">
    <source>
        <dbReference type="ARBA" id="ARBA00022553"/>
    </source>
</evidence>
<dbReference type="EC" id="2.7.13.3" evidence="2"/>
<dbReference type="InterPro" id="IPR005467">
    <property type="entry name" value="His_kinase_dom"/>
</dbReference>
<dbReference type="EMBL" id="VMBF01000006">
    <property type="protein sequence ID" value="TSJ75301.1"/>
    <property type="molecule type" value="Genomic_DNA"/>
</dbReference>
<keyword evidence="5" id="KW-0547">Nucleotide-binding</keyword>
<dbReference type="Pfam" id="PF02518">
    <property type="entry name" value="HATPase_c"/>
    <property type="match status" value="1"/>
</dbReference>
<evidence type="ECO:0000313" key="17">
    <source>
        <dbReference type="EMBL" id="KAA5824528.1"/>
    </source>
</evidence>
<dbReference type="OrthoDB" id="9811889at2"/>
<evidence type="ECO:0000313" key="18">
    <source>
        <dbReference type="EMBL" id="TSJ75301.1"/>
    </source>
</evidence>
<evidence type="ECO:0000256" key="12">
    <source>
        <dbReference type="PROSITE-ProRule" id="PRU00169"/>
    </source>
</evidence>
<keyword evidence="4" id="KW-0808">Transferase</keyword>
<evidence type="ECO:0000256" key="10">
    <source>
        <dbReference type="ARBA" id="ARBA00023125"/>
    </source>
</evidence>
<name>A0A5M7B894_9FLAO</name>
<dbReference type="Proteomes" id="UP000322315">
    <property type="component" value="Unassembled WGS sequence"/>
</dbReference>
<evidence type="ECO:0000313" key="20">
    <source>
        <dbReference type="Proteomes" id="UP000322315"/>
    </source>
</evidence>
<dbReference type="EMBL" id="VWRS01000006">
    <property type="protein sequence ID" value="KAA5824528.1"/>
    <property type="molecule type" value="Genomic_DNA"/>
</dbReference>
<dbReference type="InterPro" id="IPR003661">
    <property type="entry name" value="HisK_dim/P_dom"/>
</dbReference>
<organism evidence="17 20">
    <name type="scientific">Algibacter amylolyticus</name>
    <dbReference type="NCBI Taxonomy" id="1608400"/>
    <lineage>
        <taxon>Bacteria</taxon>
        <taxon>Pseudomonadati</taxon>
        <taxon>Bacteroidota</taxon>
        <taxon>Flavobacteriia</taxon>
        <taxon>Flavobacteriales</taxon>
        <taxon>Flavobacteriaceae</taxon>
        <taxon>Algibacter</taxon>
    </lineage>
</organism>
<evidence type="ECO:0000256" key="7">
    <source>
        <dbReference type="ARBA" id="ARBA00022840"/>
    </source>
</evidence>
<evidence type="ECO:0000256" key="8">
    <source>
        <dbReference type="ARBA" id="ARBA00023012"/>
    </source>
</evidence>
<feature type="domain" description="Response regulatory" evidence="16">
    <location>
        <begin position="378"/>
        <end position="493"/>
    </location>
</feature>
<keyword evidence="13" id="KW-0472">Membrane</keyword>
<dbReference type="PANTHER" id="PTHR43547">
    <property type="entry name" value="TWO-COMPONENT HISTIDINE KINASE"/>
    <property type="match status" value="1"/>
</dbReference>
<evidence type="ECO:0000313" key="19">
    <source>
        <dbReference type="Proteomes" id="UP000315145"/>
    </source>
</evidence>
<reference evidence="17 20" key="1">
    <citation type="journal article" date="2015" name="Int. J. Syst. Evol. Microbiol.">
        <title>Algibacter amylolyticus sp. nov., isolated from intertidal sediment.</title>
        <authorList>
            <person name="Zhang D.C."/>
            <person name="Wu J."/>
            <person name="Neuner K."/>
            <person name="Yao J."/>
            <person name="Margesin R."/>
        </authorList>
    </citation>
    <scope>NUCLEOTIDE SEQUENCE [LARGE SCALE GENOMIC DNA]</scope>
    <source>
        <strain evidence="17 20">RU-4-M-4</strain>
    </source>
</reference>
<dbReference type="Gene3D" id="3.30.565.10">
    <property type="entry name" value="Histidine kinase-like ATPase, C-terminal domain"/>
    <property type="match status" value="1"/>
</dbReference>
<dbReference type="SMART" id="SM00448">
    <property type="entry name" value="REC"/>
    <property type="match status" value="1"/>
</dbReference>
<dbReference type="Gene3D" id="3.40.50.2300">
    <property type="match status" value="1"/>
</dbReference>
<dbReference type="Gene3D" id="1.10.10.60">
    <property type="entry name" value="Homeodomain-like"/>
    <property type="match status" value="1"/>
</dbReference>
<accession>A0A5M7B894</accession>
<evidence type="ECO:0000256" key="1">
    <source>
        <dbReference type="ARBA" id="ARBA00000085"/>
    </source>
</evidence>
<dbReference type="GO" id="GO:0005524">
    <property type="term" value="F:ATP binding"/>
    <property type="evidence" value="ECO:0007669"/>
    <property type="project" value="UniProtKB-KW"/>
</dbReference>
<dbReference type="CDD" id="cd17574">
    <property type="entry name" value="REC_OmpR"/>
    <property type="match status" value="1"/>
</dbReference>
<dbReference type="PROSITE" id="PS01124">
    <property type="entry name" value="HTH_ARAC_FAMILY_2"/>
    <property type="match status" value="1"/>
</dbReference>
<dbReference type="InterPro" id="IPR009057">
    <property type="entry name" value="Homeodomain-like_sf"/>
</dbReference>
<keyword evidence="8" id="KW-0902">Two-component regulatory system</keyword>
<dbReference type="InterPro" id="IPR001789">
    <property type="entry name" value="Sig_transdc_resp-reg_receiver"/>
</dbReference>
<dbReference type="CDD" id="cd00082">
    <property type="entry name" value="HisKA"/>
    <property type="match status" value="1"/>
</dbReference>
<dbReference type="InterPro" id="IPR018062">
    <property type="entry name" value="HTH_AraC-typ_CS"/>
</dbReference>
<dbReference type="Pfam" id="PF00512">
    <property type="entry name" value="HisKA"/>
    <property type="match status" value="1"/>
</dbReference>
<evidence type="ECO:0000259" key="14">
    <source>
        <dbReference type="PROSITE" id="PS01124"/>
    </source>
</evidence>
<dbReference type="InterPro" id="IPR011006">
    <property type="entry name" value="CheY-like_superfamily"/>
</dbReference>
<dbReference type="InterPro" id="IPR036890">
    <property type="entry name" value="HATPase_C_sf"/>
</dbReference>
<dbReference type="SMART" id="SM00342">
    <property type="entry name" value="HTH_ARAC"/>
    <property type="match status" value="1"/>
</dbReference>
<dbReference type="SUPFAM" id="SSF55874">
    <property type="entry name" value="ATPase domain of HSP90 chaperone/DNA topoisomerase II/histidine kinase"/>
    <property type="match status" value="1"/>
</dbReference>
<evidence type="ECO:0000256" key="6">
    <source>
        <dbReference type="ARBA" id="ARBA00022777"/>
    </source>
</evidence>
<keyword evidence="9" id="KW-0805">Transcription regulation</keyword>
<dbReference type="InterPro" id="IPR036097">
    <property type="entry name" value="HisK_dim/P_sf"/>
</dbReference>
<feature type="domain" description="HTH araC/xylS-type" evidence="14">
    <location>
        <begin position="525"/>
        <end position="623"/>
    </location>
</feature>
<reference evidence="17" key="3">
    <citation type="submission" date="2019-09" db="EMBL/GenBank/DDBJ databases">
        <authorList>
            <person name="Zhang D.-C."/>
        </authorList>
    </citation>
    <scope>NUCLEOTIDE SEQUENCE</scope>
    <source>
        <strain evidence="17">RU-4-M-4</strain>
    </source>
</reference>
<dbReference type="PANTHER" id="PTHR43547:SF2">
    <property type="entry name" value="HYBRID SIGNAL TRANSDUCTION HISTIDINE KINASE C"/>
    <property type="match status" value="1"/>
</dbReference>
<evidence type="ECO:0000256" key="2">
    <source>
        <dbReference type="ARBA" id="ARBA00012438"/>
    </source>
</evidence>
<dbReference type="Gene3D" id="1.10.287.130">
    <property type="match status" value="1"/>
</dbReference>
<gene>
    <name evidence="17" type="ORF">F2B50_10155</name>
    <name evidence="18" type="ORF">FPF71_10155</name>
</gene>
<dbReference type="SUPFAM" id="SSF52172">
    <property type="entry name" value="CheY-like"/>
    <property type="match status" value="1"/>
</dbReference>
<dbReference type="GO" id="GO:0000155">
    <property type="term" value="F:phosphorelay sensor kinase activity"/>
    <property type="evidence" value="ECO:0007669"/>
    <property type="project" value="InterPro"/>
</dbReference>
<dbReference type="Pfam" id="PF00072">
    <property type="entry name" value="Response_reg"/>
    <property type="match status" value="1"/>
</dbReference>
<dbReference type="PROSITE" id="PS50110">
    <property type="entry name" value="RESPONSE_REGULATORY"/>
    <property type="match status" value="1"/>
</dbReference>
<keyword evidence="19" id="KW-1185">Reference proteome</keyword>
<dbReference type="RefSeq" id="WP_144116562.1">
    <property type="nucleotide sequence ID" value="NZ_JACHGE010000009.1"/>
</dbReference>
<evidence type="ECO:0000256" key="13">
    <source>
        <dbReference type="SAM" id="Phobius"/>
    </source>
</evidence>
<protein>
    <recommendedName>
        <fullName evidence="2">histidine kinase</fullName>
        <ecNumber evidence="2">2.7.13.3</ecNumber>
    </recommendedName>
</protein>
<keyword evidence="11" id="KW-0804">Transcription</keyword>
<dbReference type="InterPro" id="IPR018060">
    <property type="entry name" value="HTH_AraC"/>
</dbReference>
<feature type="modified residue" description="4-aspartylphosphate" evidence="12">
    <location>
        <position position="426"/>
    </location>
</feature>
<dbReference type="Proteomes" id="UP000315145">
    <property type="component" value="Unassembled WGS sequence"/>
</dbReference>
<evidence type="ECO:0000259" key="15">
    <source>
        <dbReference type="PROSITE" id="PS50109"/>
    </source>
</evidence>
<dbReference type="GO" id="GO:0043565">
    <property type="term" value="F:sequence-specific DNA binding"/>
    <property type="evidence" value="ECO:0007669"/>
    <property type="project" value="InterPro"/>
</dbReference>
<dbReference type="InterPro" id="IPR004358">
    <property type="entry name" value="Sig_transdc_His_kin-like_C"/>
</dbReference>
<comment type="caution">
    <text evidence="17">The sequence shown here is derived from an EMBL/GenBank/DDBJ whole genome shotgun (WGS) entry which is preliminary data.</text>
</comment>
<keyword evidence="7" id="KW-0067">ATP-binding</keyword>
<evidence type="ECO:0000256" key="5">
    <source>
        <dbReference type="ARBA" id="ARBA00022741"/>
    </source>
</evidence>
<comment type="catalytic activity">
    <reaction evidence="1">
        <text>ATP + protein L-histidine = ADP + protein N-phospho-L-histidine.</text>
        <dbReference type="EC" id="2.7.13.3"/>
    </reaction>
</comment>
<sequence>MNRPALALDYYEKYQVLINDKKEDKARTEIQNIIFNNQLAADSIAQAQEKVLLNLAYQEDLRKKNQEKNLFLIIGLFVLLIAGAYFLISRKIAANESNRLKDINQLKNALFTNITHEFRTPLTVIRGMTSNIKSDLKNNKQYTKLENDVDIIDRSSDGLLNLINEMLDLAKIECGHVKLNLVQVDCIPFTKYLIESFHSLAEEKHINFLVDCKLERLQMDLDINKFTAIITNLISNAIKFTDQEGKVSLRIEKVERKNISYFLFKVNDNGLGISKEEQQYIFDKFYQVDNSTSKLEKGSGIGLALAKEFVELMHGSIYVKSKLGKGSEFGFEIPITNHASPSENPEVISKSHHTKVKSDPAILDDSLTPNAISKNVPLVLIIEDNVDVTHYIKTCLQDNYQIMYAPNGSVGIEMALKKIPDIIVSDVMMPKKDGFEVCKTLKTDELTNHIPIIMLTAKATFEDRLIGLSHGADAYLTKPFKREELLTRIDQLILLRKKILRKFEKTGLDRLLDKNVKNSETKFLNKIITVIHDNISQGEFGPLELAARLGLSESQLYRKLKATSGKSTALFVRSIKLQKGKELLETTKKSISEVAYDVGFNDPSYFSRAFKKEFGSAPSAISK</sequence>
<evidence type="ECO:0000256" key="9">
    <source>
        <dbReference type="ARBA" id="ARBA00023015"/>
    </source>
</evidence>
<dbReference type="SMART" id="SM00388">
    <property type="entry name" value="HisKA"/>
    <property type="match status" value="1"/>
</dbReference>
<proteinExistence type="predicted"/>
<keyword evidence="13" id="KW-1133">Transmembrane helix</keyword>
<dbReference type="CDD" id="cd16922">
    <property type="entry name" value="HATPase_EvgS-ArcB-TorS-like"/>
    <property type="match status" value="1"/>
</dbReference>
<dbReference type="FunFam" id="3.30.565.10:FF:000037">
    <property type="entry name" value="Hybrid sensor histidine kinase/response regulator"/>
    <property type="match status" value="1"/>
</dbReference>
<dbReference type="AlphaFoldDB" id="A0A5M7B894"/>
<feature type="domain" description="Histidine kinase" evidence="15">
    <location>
        <begin position="113"/>
        <end position="337"/>
    </location>
</feature>
<dbReference type="SUPFAM" id="SSF46689">
    <property type="entry name" value="Homeodomain-like"/>
    <property type="match status" value="1"/>
</dbReference>
<evidence type="ECO:0000256" key="4">
    <source>
        <dbReference type="ARBA" id="ARBA00022679"/>
    </source>
</evidence>